<dbReference type="EMBL" id="BJYY01000013">
    <property type="protein sequence ID" value="GEO34353.1"/>
    <property type="molecule type" value="Genomic_DNA"/>
</dbReference>
<dbReference type="OrthoDB" id="4077754at2"/>
<name>A0A512DD07_9CELL</name>
<dbReference type="Pfam" id="PF21790">
    <property type="entry name" value="OGG"/>
    <property type="match status" value="1"/>
</dbReference>
<reference evidence="1 2" key="1">
    <citation type="submission" date="2019-07" db="EMBL/GenBank/DDBJ databases">
        <title>Whole genome shotgun sequence of Cellulomonas aerilata NBRC 106308.</title>
        <authorList>
            <person name="Hosoyama A."/>
            <person name="Uohara A."/>
            <person name="Ohji S."/>
            <person name="Ichikawa N."/>
        </authorList>
    </citation>
    <scope>NUCLEOTIDE SEQUENCE [LARGE SCALE GENOMIC DNA]</scope>
    <source>
        <strain evidence="1 2">NBRC 106308</strain>
    </source>
</reference>
<organism evidence="1 2">
    <name type="scientific">Cellulomonas aerilata</name>
    <dbReference type="NCBI Taxonomy" id="515326"/>
    <lineage>
        <taxon>Bacteria</taxon>
        <taxon>Bacillati</taxon>
        <taxon>Actinomycetota</taxon>
        <taxon>Actinomycetes</taxon>
        <taxon>Micrococcales</taxon>
        <taxon>Cellulomonadaceae</taxon>
        <taxon>Cellulomonas</taxon>
    </lineage>
</organism>
<dbReference type="Proteomes" id="UP000321181">
    <property type="component" value="Unassembled WGS sequence"/>
</dbReference>
<dbReference type="AlphaFoldDB" id="A0A512DD07"/>
<dbReference type="InterPro" id="IPR048868">
    <property type="entry name" value="OGG-like_put"/>
</dbReference>
<evidence type="ECO:0000313" key="2">
    <source>
        <dbReference type="Proteomes" id="UP000321181"/>
    </source>
</evidence>
<evidence type="ECO:0000313" key="1">
    <source>
        <dbReference type="EMBL" id="GEO34353.1"/>
    </source>
</evidence>
<comment type="caution">
    <text evidence="1">The sequence shown here is derived from an EMBL/GenBank/DDBJ whole genome shotgun (WGS) entry which is preliminary data.</text>
</comment>
<gene>
    <name evidence="1" type="ORF">CAE01nite_20780</name>
</gene>
<protein>
    <submittedName>
        <fullName evidence="1">Uncharacterized protein</fullName>
    </submittedName>
</protein>
<keyword evidence="2" id="KW-1185">Reference proteome</keyword>
<proteinExistence type="predicted"/>
<sequence>MEASWGAFLADLPAAVQGRGYHHFTRHDLLTSFDFTSSNADGRLLLACNVWGTGNGGWLAPRRARVFRDTQPDDLNARLASARHTMERDGPVAAYAALHDGGPNRVKHMRASFFTKFLYAAAAPGDGSCGRALILDQFVAIALNDLHRWSLPEQAGWSPETYGRWLDLAHGMARQESEATGEHVRADAIEMAYFTHGRDLSRRRVRTTTKNA</sequence>
<accession>A0A512DD07</accession>